<evidence type="ECO:0000256" key="1">
    <source>
        <dbReference type="SAM" id="Phobius"/>
    </source>
</evidence>
<gene>
    <name evidence="2" type="ORF">AKJ17_00565</name>
</gene>
<reference evidence="3" key="1">
    <citation type="submission" date="2015-08" db="EMBL/GenBank/DDBJ databases">
        <title>Vibrio galatheae sp. nov., a novel member of the Vibrionaceae family isolated from the Solomon Islands.</title>
        <authorList>
            <person name="Giubergia S."/>
            <person name="Machado H."/>
            <person name="Mateiu R.V."/>
            <person name="Gram L."/>
        </authorList>
    </citation>
    <scope>NUCLEOTIDE SEQUENCE [LARGE SCALE GENOMIC DNA]</scope>
    <source>
        <strain evidence="3">DSM 19584</strain>
    </source>
</reference>
<evidence type="ECO:0000313" key="2">
    <source>
        <dbReference type="EMBL" id="KOO05565.1"/>
    </source>
</evidence>
<evidence type="ECO:0000313" key="3">
    <source>
        <dbReference type="Proteomes" id="UP000037515"/>
    </source>
</evidence>
<name>A0A0M0HU22_VIBNE</name>
<keyword evidence="1" id="KW-0812">Transmembrane</keyword>
<dbReference type="EMBL" id="LHPJ01000001">
    <property type="protein sequence ID" value="KOO05565.1"/>
    <property type="molecule type" value="Genomic_DNA"/>
</dbReference>
<dbReference type="Proteomes" id="UP000037515">
    <property type="component" value="Unassembled WGS sequence"/>
</dbReference>
<keyword evidence="1" id="KW-0472">Membrane</keyword>
<organism evidence="2 3">
    <name type="scientific">Vibrio nereis</name>
    <dbReference type="NCBI Taxonomy" id="693"/>
    <lineage>
        <taxon>Bacteria</taxon>
        <taxon>Pseudomonadati</taxon>
        <taxon>Pseudomonadota</taxon>
        <taxon>Gammaproteobacteria</taxon>
        <taxon>Vibrionales</taxon>
        <taxon>Vibrionaceae</taxon>
        <taxon>Vibrio</taxon>
    </lineage>
</organism>
<proteinExistence type="predicted"/>
<dbReference type="AlphaFoldDB" id="A0A0M0HU22"/>
<comment type="caution">
    <text evidence="2">The sequence shown here is derived from an EMBL/GenBank/DDBJ whole genome shotgun (WGS) entry which is preliminary data.</text>
</comment>
<dbReference type="STRING" id="693.AKJ17_00565"/>
<dbReference type="PATRIC" id="fig|693.5.peg.116"/>
<feature type="transmembrane region" description="Helical" evidence="1">
    <location>
        <begin position="99"/>
        <end position="116"/>
    </location>
</feature>
<keyword evidence="1" id="KW-1133">Transmembrane helix</keyword>
<protein>
    <submittedName>
        <fullName evidence="2">Uncharacterized protein</fullName>
    </submittedName>
</protein>
<sequence>MRNLRNNKSMQKVMALYVIAALLFQIYLLATMVLNPSQVHSQSWLSDAQNEKVLLCTSEGFKWVDVDELINANNHSESVIDSAHEPLKFSCPLLDVCKLSAIVAAFLLATITLWLARYTPTISCYQHIGCRRDLYLLIAPKQSPPLSVFM</sequence>
<accession>A0A0M0HU22</accession>
<keyword evidence="3" id="KW-1185">Reference proteome</keyword>